<dbReference type="PROSITE" id="PS51257">
    <property type="entry name" value="PROKAR_LIPOPROTEIN"/>
    <property type="match status" value="1"/>
</dbReference>
<dbReference type="GO" id="GO:0030313">
    <property type="term" value="C:cell envelope"/>
    <property type="evidence" value="ECO:0007669"/>
    <property type="project" value="UniProtKB-SubCell"/>
</dbReference>
<dbReference type="InterPro" id="IPR001638">
    <property type="entry name" value="Solute-binding_3/MltF_N"/>
</dbReference>
<reference evidence="7 8" key="1">
    <citation type="submission" date="2019-04" db="EMBL/GenBank/DDBJ databases">
        <title>Bacillus caeni sp. nov., a bacterium isolated from mangrove sediment.</title>
        <authorList>
            <person name="Huang H."/>
            <person name="Mo K."/>
            <person name="Hu Y."/>
        </authorList>
    </citation>
    <scope>NUCLEOTIDE SEQUENCE [LARGE SCALE GENOMIC DNA]</scope>
    <source>
        <strain evidence="7 8">HB172195</strain>
    </source>
</reference>
<evidence type="ECO:0000256" key="4">
    <source>
        <dbReference type="RuleBase" id="RU003744"/>
    </source>
</evidence>
<dbReference type="OrthoDB" id="8613538at2"/>
<dbReference type="Proteomes" id="UP000308230">
    <property type="component" value="Unassembled WGS sequence"/>
</dbReference>
<gene>
    <name evidence="7" type="ORF">FCL54_08810</name>
</gene>
<evidence type="ECO:0000313" key="7">
    <source>
        <dbReference type="EMBL" id="TLS37908.1"/>
    </source>
</evidence>
<dbReference type="SMART" id="SM00062">
    <property type="entry name" value="PBPb"/>
    <property type="match status" value="1"/>
</dbReference>
<dbReference type="RefSeq" id="WP_138125442.1">
    <property type="nucleotide sequence ID" value="NZ_SWLG01000005.1"/>
</dbReference>
<dbReference type="InterPro" id="IPR018313">
    <property type="entry name" value="SBP_3_CS"/>
</dbReference>
<evidence type="ECO:0000256" key="1">
    <source>
        <dbReference type="ARBA" id="ARBA00004196"/>
    </source>
</evidence>
<dbReference type="PANTHER" id="PTHR35936:SF34">
    <property type="entry name" value="ABC TRANSPORTER EXTRACELLULAR-BINDING PROTEIN YCKB-RELATED"/>
    <property type="match status" value="1"/>
</dbReference>
<dbReference type="Pfam" id="PF00497">
    <property type="entry name" value="SBP_bac_3"/>
    <property type="match status" value="1"/>
</dbReference>
<evidence type="ECO:0000259" key="6">
    <source>
        <dbReference type="SMART" id="SM00062"/>
    </source>
</evidence>
<comment type="similarity">
    <text evidence="2 4">Belongs to the bacterial solute-binding protein 3 family.</text>
</comment>
<dbReference type="Gene3D" id="3.40.190.10">
    <property type="entry name" value="Periplasmic binding protein-like II"/>
    <property type="match status" value="2"/>
</dbReference>
<accession>A0A5R9F8F2</accession>
<comment type="subcellular location">
    <subcellularLocation>
        <location evidence="1">Cell envelope</location>
    </subcellularLocation>
</comment>
<dbReference type="SUPFAM" id="SSF53850">
    <property type="entry name" value="Periplasmic binding protein-like II"/>
    <property type="match status" value="1"/>
</dbReference>
<name>A0A5R9F8F2_9BACL</name>
<protein>
    <submittedName>
        <fullName evidence="7">Transporter substrate-binding domain-containing protein</fullName>
    </submittedName>
</protein>
<feature type="chain" id="PRO_5038753713" evidence="5">
    <location>
        <begin position="25"/>
        <end position="287"/>
    </location>
</feature>
<evidence type="ECO:0000256" key="3">
    <source>
        <dbReference type="ARBA" id="ARBA00022729"/>
    </source>
</evidence>
<sequence>MVYKKTIKVTALAFLMFSIALITAACSSENNNGAAEKDTQKTAWEEIKEEGKLVVATAGTLYPASYHDSESDQLTGYDVEVVRELAKRLDLDVKFVEMAFDGMLTSINSGKVDIAANDIAITDDRKEKFTFAIPYKHSYGTAIVRKDDLSGIKSLDDLEGKKAAGEATTTYMKVAREHGAEEVIYDNATNEQYLTDVSNGRTDVILNDYYLQRLALAYFSDLNITIHPDIKFNPSSAGIVIKKGNDELKAQIDKTLKEMKEDGTIAEISKKFYDGADVSKKPEVDFD</sequence>
<dbReference type="AlphaFoldDB" id="A0A5R9F8F2"/>
<keyword evidence="3 5" id="KW-0732">Signal</keyword>
<evidence type="ECO:0000256" key="2">
    <source>
        <dbReference type="ARBA" id="ARBA00010333"/>
    </source>
</evidence>
<comment type="caution">
    <text evidence="7">The sequence shown here is derived from an EMBL/GenBank/DDBJ whole genome shotgun (WGS) entry which is preliminary data.</text>
</comment>
<feature type="domain" description="Solute-binding protein family 3/N-terminal" evidence="6">
    <location>
        <begin position="52"/>
        <end position="276"/>
    </location>
</feature>
<feature type="signal peptide" evidence="5">
    <location>
        <begin position="1"/>
        <end position="24"/>
    </location>
</feature>
<dbReference type="PANTHER" id="PTHR35936">
    <property type="entry name" value="MEMBRANE-BOUND LYTIC MUREIN TRANSGLYCOSYLASE F"/>
    <property type="match status" value="1"/>
</dbReference>
<dbReference type="EMBL" id="SWLG01000005">
    <property type="protein sequence ID" value="TLS37908.1"/>
    <property type="molecule type" value="Genomic_DNA"/>
</dbReference>
<dbReference type="PROSITE" id="PS01039">
    <property type="entry name" value="SBP_BACTERIAL_3"/>
    <property type="match status" value="1"/>
</dbReference>
<evidence type="ECO:0000313" key="8">
    <source>
        <dbReference type="Proteomes" id="UP000308230"/>
    </source>
</evidence>
<keyword evidence="8" id="KW-1185">Reference proteome</keyword>
<organism evidence="7 8">
    <name type="scientific">Exobacillus caeni</name>
    <dbReference type="NCBI Taxonomy" id="2574798"/>
    <lineage>
        <taxon>Bacteria</taxon>
        <taxon>Bacillati</taxon>
        <taxon>Bacillota</taxon>
        <taxon>Bacilli</taxon>
        <taxon>Bacillales</taxon>
        <taxon>Guptibacillaceae</taxon>
        <taxon>Exobacillus</taxon>
    </lineage>
</organism>
<evidence type="ECO:0000256" key="5">
    <source>
        <dbReference type="SAM" id="SignalP"/>
    </source>
</evidence>
<proteinExistence type="inferred from homology"/>